<gene>
    <name evidence="2" type="ORF">ASU31_09915</name>
</gene>
<keyword evidence="3" id="KW-1185">Reference proteome</keyword>
<keyword evidence="1" id="KW-1277">Toxin-antitoxin system</keyword>
<proteinExistence type="predicted"/>
<dbReference type="STRING" id="687842.ASU31_09915"/>
<evidence type="ECO:0000256" key="1">
    <source>
        <dbReference type="ARBA" id="ARBA00022649"/>
    </source>
</evidence>
<evidence type="ECO:0000313" key="3">
    <source>
        <dbReference type="Proteomes" id="UP000051950"/>
    </source>
</evidence>
<dbReference type="OrthoDB" id="962256at2"/>
<dbReference type="EMBL" id="LMZQ01000005">
    <property type="protein sequence ID" value="KRT16470.1"/>
    <property type="molecule type" value="Genomic_DNA"/>
</dbReference>
<protein>
    <submittedName>
        <fullName evidence="2">Plasmid stabilization system protein</fullName>
    </submittedName>
</protein>
<name>A0A0T5VRI2_9SPHI</name>
<dbReference type="InterPro" id="IPR035093">
    <property type="entry name" value="RelE/ParE_toxin_dom_sf"/>
</dbReference>
<reference evidence="2 3" key="1">
    <citation type="submission" date="2015-11" db="EMBL/GenBank/DDBJ databases">
        <title>Sequence of Pedobacter ginsenosidimutans.</title>
        <authorList>
            <person name="Carson E."/>
            <person name="Keyser V."/>
            <person name="Newman J."/>
            <person name="Miller J."/>
        </authorList>
    </citation>
    <scope>NUCLEOTIDE SEQUENCE [LARGE SCALE GENOMIC DNA]</scope>
    <source>
        <strain evidence="2 3">KACC 14530</strain>
    </source>
</reference>
<dbReference type="Pfam" id="PF05016">
    <property type="entry name" value="ParE_toxin"/>
    <property type="match status" value="1"/>
</dbReference>
<dbReference type="AlphaFoldDB" id="A0A0T5VRI2"/>
<organism evidence="2 3">
    <name type="scientific">Pedobacter ginsenosidimutans</name>
    <dbReference type="NCBI Taxonomy" id="687842"/>
    <lineage>
        <taxon>Bacteria</taxon>
        <taxon>Pseudomonadati</taxon>
        <taxon>Bacteroidota</taxon>
        <taxon>Sphingobacteriia</taxon>
        <taxon>Sphingobacteriales</taxon>
        <taxon>Sphingobacteriaceae</taxon>
        <taxon>Pedobacter</taxon>
    </lineage>
</organism>
<evidence type="ECO:0000313" key="2">
    <source>
        <dbReference type="EMBL" id="KRT16470.1"/>
    </source>
</evidence>
<comment type="caution">
    <text evidence="2">The sequence shown here is derived from an EMBL/GenBank/DDBJ whole genome shotgun (WGS) entry which is preliminary data.</text>
</comment>
<dbReference type="RefSeq" id="WP_057932154.1">
    <property type="nucleotide sequence ID" value="NZ_LMZQ01000005.1"/>
</dbReference>
<dbReference type="Proteomes" id="UP000051950">
    <property type="component" value="Unassembled WGS sequence"/>
</dbReference>
<sequence length="97" mass="11577">MVVVWSKKARLELKKVFNYIALDSLKHAILVRDEIIDLTIALSEHSEKYALDKYKIDNDGSWRAFEKYHYRVSYKITATQIRVVRLRHTSKSPLYYK</sequence>
<dbReference type="Gene3D" id="3.30.2310.20">
    <property type="entry name" value="RelE-like"/>
    <property type="match status" value="1"/>
</dbReference>
<dbReference type="InterPro" id="IPR007712">
    <property type="entry name" value="RelE/ParE_toxin"/>
</dbReference>
<accession>A0A0T5VRI2</accession>